<dbReference type="Proteomes" id="UP000246132">
    <property type="component" value="Unassembled WGS sequence"/>
</dbReference>
<dbReference type="InterPro" id="IPR005829">
    <property type="entry name" value="Sugar_transporter_CS"/>
</dbReference>
<evidence type="ECO:0000256" key="2">
    <source>
        <dbReference type="ARBA" id="ARBA00022448"/>
    </source>
</evidence>
<dbReference type="EMBL" id="QFWV02000004">
    <property type="protein sequence ID" value="RKF07455.1"/>
    <property type="molecule type" value="Genomic_DNA"/>
</dbReference>
<dbReference type="Pfam" id="PF05977">
    <property type="entry name" value="MFS_3"/>
    <property type="match status" value="1"/>
</dbReference>
<feature type="transmembrane region" description="Helical" evidence="7">
    <location>
        <begin position="87"/>
        <end position="108"/>
    </location>
</feature>
<dbReference type="InterPro" id="IPR036259">
    <property type="entry name" value="MFS_trans_sf"/>
</dbReference>
<dbReference type="InterPro" id="IPR010290">
    <property type="entry name" value="TM_effector"/>
</dbReference>
<dbReference type="OrthoDB" id="7283966at2"/>
<dbReference type="AlphaFoldDB" id="A0A3A8AC69"/>
<feature type="transmembrane region" description="Helical" evidence="7">
    <location>
        <begin position="374"/>
        <end position="401"/>
    </location>
</feature>
<accession>A0A3A8AC69</accession>
<gene>
    <name evidence="9" type="ORF">DEM25_006545</name>
</gene>
<sequence length="415" mass="44235">MSDDGATGEPAPGRFEAFAYPAYVKYWTARFATTFATYVVAVAVGWQVYDLTRDPLDLGIIGLVQFLPLLLLVLVTGTVADRYGRRTVMAASTALAFLCALAILYFSWRGLTSPMPIFVALFGFGIARAFFAPASQSLVVNLVPQRVFPNAVAWNSSAWQTASILGPVAGGLLYGIGATFTYAVSALMLAVATALVLTIPKPAERSHITKVTFDSLFAGLRYIRDQKVVLGAISLDLFAVFLGSAVALLPIFARDVLDAGPWALGMLRAAPGVGAVLMAVFLATSPVRDHAGRILLVSVGLFGVFTIVFGLSQLAWLSVIALALIGAFDMISVYIRETVLQIWTPDEVRGRVNAVNIVFLGASNELGDMRAGFVAAWIGAVPAVVIGGISSVAVAAGWALLFPQLRDVRRLDRQE</sequence>
<evidence type="ECO:0000256" key="4">
    <source>
        <dbReference type="ARBA" id="ARBA00022692"/>
    </source>
</evidence>
<dbReference type="CDD" id="cd06173">
    <property type="entry name" value="MFS_MefA_like"/>
    <property type="match status" value="1"/>
</dbReference>
<evidence type="ECO:0000313" key="9">
    <source>
        <dbReference type="EMBL" id="RKF07455.1"/>
    </source>
</evidence>
<feature type="domain" description="Major facilitator superfamily (MFS) profile" evidence="8">
    <location>
        <begin position="22"/>
        <end position="406"/>
    </location>
</feature>
<evidence type="ECO:0000256" key="6">
    <source>
        <dbReference type="ARBA" id="ARBA00023136"/>
    </source>
</evidence>
<evidence type="ECO:0000256" key="1">
    <source>
        <dbReference type="ARBA" id="ARBA00004651"/>
    </source>
</evidence>
<evidence type="ECO:0000256" key="5">
    <source>
        <dbReference type="ARBA" id="ARBA00022989"/>
    </source>
</evidence>
<feature type="transmembrane region" description="Helical" evidence="7">
    <location>
        <begin position="259"/>
        <end position="283"/>
    </location>
</feature>
<dbReference type="GO" id="GO:0005886">
    <property type="term" value="C:plasma membrane"/>
    <property type="evidence" value="ECO:0007669"/>
    <property type="project" value="UniProtKB-SubCell"/>
</dbReference>
<dbReference type="PANTHER" id="PTHR23513">
    <property type="entry name" value="INTEGRAL MEMBRANE EFFLUX PROTEIN-RELATED"/>
    <property type="match status" value="1"/>
</dbReference>
<dbReference type="GO" id="GO:0022857">
    <property type="term" value="F:transmembrane transporter activity"/>
    <property type="evidence" value="ECO:0007669"/>
    <property type="project" value="InterPro"/>
</dbReference>
<keyword evidence="3" id="KW-1003">Cell membrane</keyword>
<dbReference type="Gene3D" id="1.20.1250.20">
    <property type="entry name" value="MFS general substrate transporter like domains"/>
    <property type="match status" value="1"/>
</dbReference>
<dbReference type="SUPFAM" id="SSF103473">
    <property type="entry name" value="MFS general substrate transporter"/>
    <property type="match status" value="1"/>
</dbReference>
<dbReference type="PROSITE" id="PS00216">
    <property type="entry name" value="SUGAR_TRANSPORT_1"/>
    <property type="match status" value="1"/>
</dbReference>
<feature type="transmembrane region" description="Helical" evidence="7">
    <location>
        <begin position="114"/>
        <end position="131"/>
    </location>
</feature>
<proteinExistence type="predicted"/>
<comment type="subcellular location">
    <subcellularLocation>
        <location evidence="1">Cell membrane</location>
        <topology evidence="1">Multi-pass membrane protein</topology>
    </subcellularLocation>
</comment>
<feature type="transmembrane region" description="Helical" evidence="7">
    <location>
        <begin position="180"/>
        <end position="200"/>
    </location>
</feature>
<keyword evidence="4 7" id="KW-0812">Transmembrane</keyword>
<reference evidence="9 10" key="1">
    <citation type="journal article" date="2018" name="Int. J. Syst. Bacteriol.">
        <title>Oceaniradius stylonemae gen. nov., sp. nov., isolated from a red alga, Stylonema cornu-cervi.</title>
        <authorList>
            <person name="Jeong S."/>
        </authorList>
    </citation>
    <scope>NUCLEOTIDE SEQUENCE [LARGE SCALE GENOMIC DNA]</scope>
    <source>
        <strain evidence="9 10">StC1</strain>
    </source>
</reference>
<keyword evidence="5 7" id="KW-1133">Transmembrane helix</keyword>
<dbReference type="PANTHER" id="PTHR23513:SF9">
    <property type="entry name" value="ENTEROBACTIN EXPORTER ENTS"/>
    <property type="match status" value="1"/>
</dbReference>
<keyword evidence="10" id="KW-1185">Reference proteome</keyword>
<dbReference type="InterPro" id="IPR020846">
    <property type="entry name" value="MFS_dom"/>
</dbReference>
<feature type="transmembrane region" description="Helical" evidence="7">
    <location>
        <begin position="58"/>
        <end position="80"/>
    </location>
</feature>
<feature type="transmembrane region" description="Helical" evidence="7">
    <location>
        <begin position="228"/>
        <end position="253"/>
    </location>
</feature>
<feature type="transmembrane region" description="Helical" evidence="7">
    <location>
        <begin position="27"/>
        <end position="46"/>
    </location>
</feature>
<evidence type="ECO:0000313" key="10">
    <source>
        <dbReference type="Proteomes" id="UP000246132"/>
    </source>
</evidence>
<keyword evidence="6 7" id="KW-0472">Membrane</keyword>
<keyword evidence="2" id="KW-0813">Transport</keyword>
<name>A0A3A8AC69_9HYPH</name>
<evidence type="ECO:0000256" key="7">
    <source>
        <dbReference type="SAM" id="Phobius"/>
    </source>
</evidence>
<evidence type="ECO:0000256" key="3">
    <source>
        <dbReference type="ARBA" id="ARBA00022475"/>
    </source>
</evidence>
<feature type="transmembrane region" description="Helical" evidence="7">
    <location>
        <begin position="295"/>
        <end position="328"/>
    </location>
</feature>
<feature type="transmembrane region" description="Helical" evidence="7">
    <location>
        <begin position="152"/>
        <end position="174"/>
    </location>
</feature>
<evidence type="ECO:0000259" key="8">
    <source>
        <dbReference type="PROSITE" id="PS50850"/>
    </source>
</evidence>
<organism evidence="9 10">
    <name type="scientific">Oceaniradius stylonematis</name>
    <dbReference type="NCBI Taxonomy" id="2184161"/>
    <lineage>
        <taxon>Bacteria</taxon>
        <taxon>Pseudomonadati</taxon>
        <taxon>Pseudomonadota</taxon>
        <taxon>Alphaproteobacteria</taxon>
        <taxon>Hyphomicrobiales</taxon>
        <taxon>Ahrensiaceae</taxon>
        <taxon>Oceaniradius</taxon>
    </lineage>
</organism>
<dbReference type="RefSeq" id="WP_109765816.1">
    <property type="nucleotide sequence ID" value="NZ_QFWV02000004.1"/>
</dbReference>
<comment type="caution">
    <text evidence="9">The sequence shown here is derived from an EMBL/GenBank/DDBJ whole genome shotgun (WGS) entry which is preliminary data.</text>
</comment>
<protein>
    <submittedName>
        <fullName evidence="9">MFS transporter</fullName>
    </submittedName>
</protein>
<dbReference type="PROSITE" id="PS50850">
    <property type="entry name" value="MFS"/>
    <property type="match status" value="1"/>
</dbReference>